<dbReference type="Proteomes" id="UP001279553">
    <property type="component" value="Unassembled WGS sequence"/>
</dbReference>
<protein>
    <submittedName>
        <fullName evidence="8">DNA repair protein RadC</fullName>
    </submittedName>
</protein>
<dbReference type="InterPro" id="IPR025657">
    <property type="entry name" value="RadC_JAB"/>
</dbReference>
<dbReference type="InterPro" id="IPR010994">
    <property type="entry name" value="RuvA_2-like"/>
</dbReference>
<evidence type="ECO:0000256" key="3">
    <source>
        <dbReference type="ARBA" id="ARBA00022801"/>
    </source>
</evidence>
<dbReference type="InterPro" id="IPR046778">
    <property type="entry name" value="UPF0758_N"/>
</dbReference>
<sequence length="276" mass="30684">MARLWEKLLRGLRPTPIPDFPDAPARPARRGMAEHATFDAATPQTDVPFATTGPGGHRGRMRERLLERGADGLADYELLEMLLFLAFKKGDTKPLAKKLINQFGSYAAVLTAPADALFAQEGIGVHSVAAIKLIHASALRLAQTELAAMPVLNNWDRLIDYLTIAMARETIEQFRVLYLDNRNRLIANEIASRGTINHTQVYVRELVKRTLETHATALILVHNHPSGDPSPSREDIEMTREVQRAIALLDVTLHDHIIIGKGAWLSFRREGLLKAA</sequence>
<evidence type="ECO:0000313" key="9">
    <source>
        <dbReference type="Proteomes" id="UP001279553"/>
    </source>
</evidence>
<dbReference type="SUPFAM" id="SSF102712">
    <property type="entry name" value="JAB1/MPN domain"/>
    <property type="match status" value="1"/>
</dbReference>
<dbReference type="PANTHER" id="PTHR30471:SF3">
    <property type="entry name" value="UPF0758 PROTEIN YEES-RELATED"/>
    <property type="match status" value="1"/>
</dbReference>
<dbReference type="SUPFAM" id="SSF47781">
    <property type="entry name" value="RuvA domain 2-like"/>
    <property type="match status" value="1"/>
</dbReference>
<dbReference type="Gene3D" id="3.40.140.10">
    <property type="entry name" value="Cytidine Deaminase, domain 2"/>
    <property type="match status" value="1"/>
</dbReference>
<reference evidence="8 9" key="1">
    <citation type="submission" date="2023-11" db="EMBL/GenBank/DDBJ databases">
        <title>MicrobeMod: A computational toolkit for identifying prokaryotic methylation and restriction-modification with nanopore sequencing.</title>
        <authorList>
            <person name="Crits-Christoph A."/>
            <person name="Kang S.C."/>
            <person name="Lee H."/>
            <person name="Ostrov N."/>
        </authorList>
    </citation>
    <scope>NUCLEOTIDE SEQUENCE [LARGE SCALE GENOMIC DNA]</scope>
    <source>
        <strain evidence="8 9">DSMZ 700</strain>
    </source>
</reference>
<dbReference type="PROSITE" id="PS50249">
    <property type="entry name" value="MPN"/>
    <property type="match status" value="1"/>
</dbReference>
<dbReference type="InterPro" id="IPR037518">
    <property type="entry name" value="MPN"/>
</dbReference>
<gene>
    <name evidence="8" type="primary">radC</name>
    <name evidence="8" type="ORF">SIL87_15955</name>
</gene>
<evidence type="ECO:0000256" key="2">
    <source>
        <dbReference type="ARBA" id="ARBA00022723"/>
    </source>
</evidence>
<dbReference type="GO" id="GO:0006508">
    <property type="term" value="P:proteolysis"/>
    <property type="evidence" value="ECO:0007669"/>
    <property type="project" value="UniProtKB-KW"/>
</dbReference>
<evidence type="ECO:0000256" key="5">
    <source>
        <dbReference type="ARBA" id="ARBA00023049"/>
    </source>
</evidence>
<dbReference type="GO" id="GO:0008237">
    <property type="term" value="F:metallopeptidase activity"/>
    <property type="evidence" value="ECO:0007669"/>
    <property type="project" value="UniProtKB-KW"/>
</dbReference>
<dbReference type="Pfam" id="PF20582">
    <property type="entry name" value="UPF0758_N"/>
    <property type="match status" value="1"/>
</dbReference>
<keyword evidence="5" id="KW-0482">Metalloprotease</keyword>
<accession>A0AAW9DUD9</accession>
<keyword evidence="9" id="KW-1185">Reference proteome</keyword>
<evidence type="ECO:0000313" key="8">
    <source>
        <dbReference type="EMBL" id="MDX5932251.1"/>
    </source>
</evidence>
<dbReference type="PROSITE" id="PS01302">
    <property type="entry name" value="UPF0758"/>
    <property type="match status" value="1"/>
</dbReference>
<feature type="domain" description="MPN" evidence="7">
    <location>
        <begin position="151"/>
        <end position="273"/>
    </location>
</feature>
<dbReference type="AlphaFoldDB" id="A0AAW9DUD9"/>
<dbReference type="InterPro" id="IPR020891">
    <property type="entry name" value="UPF0758_CS"/>
</dbReference>
<proteinExistence type="inferred from homology"/>
<comment type="similarity">
    <text evidence="6">Belongs to the UPF0758 family.</text>
</comment>
<dbReference type="PANTHER" id="PTHR30471">
    <property type="entry name" value="DNA REPAIR PROTEIN RADC"/>
    <property type="match status" value="1"/>
</dbReference>
<keyword evidence="3" id="KW-0378">Hydrolase</keyword>
<dbReference type="CDD" id="cd08071">
    <property type="entry name" value="MPN_DUF2466"/>
    <property type="match status" value="1"/>
</dbReference>
<evidence type="ECO:0000259" key="7">
    <source>
        <dbReference type="PROSITE" id="PS50249"/>
    </source>
</evidence>
<evidence type="ECO:0000256" key="1">
    <source>
        <dbReference type="ARBA" id="ARBA00022670"/>
    </source>
</evidence>
<keyword evidence="1" id="KW-0645">Protease</keyword>
<evidence type="ECO:0000256" key="6">
    <source>
        <dbReference type="RuleBase" id="RU003797"/>
    </source>
</evidence>
<keyword evidence="2" id="KW-0479">Metal-binding</keyword>
<dbReference type="Pfam" id="PF04002">
    <property type="entry name" value="RadC"/>
    <property type="match status" value="1"/>
</dbReference>
<organism evidence="8 9">
    <name type="scientific">Acidiphilium acidophilum</name>
    <name type="common">Thiobacillus acidophilus</name>
    <dbReference type="NCBI Taxonomy" id="76588"/>
    <lineage>
        <taxon>Bacteria</taxon>
        <taxon>Pseudomonadati</taxon>
        <taxon>Pseudomonadota</taxon>
        <taxon>Alphaproteobacteria</taxon>
        <taxon>Acetobacterales</taxon>
        <taxon>Acidocellaceae</taxon>
        <taxon>Acidiphilium</taxon>
    </lineage>
</organism>
<dbReference type="EMBL" id="JAWXYB010000018">
    <property type="protein sequence ID" value="MDX5932251.1"/>
    <property type="molecule type" value="Genomic_DNA"/>
</dbReference>
<keyword evidence="4" id="KW-0862">Zinc</keyword>
<evidence type="ECO:0000256" key="4">
    <source>
        <dbReference type="ARBA" id="ARBA00022833"/>
    </source>
</evidence>
<name>A0AAW9DUD9_ACIAO</name>
<dbReference type="NCBIfam" id="TIGR00608">
    <property type="entry name" value="radc"/>
    <property type="match status" value="1"/>
</dbReference>
<dbReference type="InterPro" id="IPR001405">
    <property type="entry name" value="UPF0758"/>
</dbReference>
<comment type="caution">
    <text evidence="8">The sequence shown here is derived from an EMBL/GenBank/DDBJ whole genome shotgun (WGS) entry which is preliminary data.</text>
</comment>
<dbReference type="GO" id="GO:0046872">
    <property type="term" value="F:metal ion binding"/>
    <property type="evidence" value="ECO:0007669"/>
    <property type="project" value="UniProtKB-KW"/>
</dbReference>
<dbReference type="RefSeq" id="WP_319615096.1">
    <property type="nucleotide sequence ID" value="NZ_JAWXYB010000018.1"/>
</dbReference>
<dbReference type="NCBIfam" id="NF000642">
    <property type="entry name" value="PRK00024.1"/>
    <property type="match status" value="1"/>
</dbReference>